<dbReference type="GO" id="GO:0003887">
    <property type="term" value="F:DNA-directed DNA polymerase activity"/>
    <property type="evidence" value="ECO:0007669"/>
    <property type="project" value="InterPro"/>
</dbReference>
<dbReference type="PATRIC" id="fig|1121318.3.peg.1171"/>
<reference evidence="4" key="1">
    <citation type="submission" date="2015-08" db="EMBL/GenBank/DDBJ databases">
        <title>Genome sequence of the strict anaerobe Clostridium homopropionicum LuHBu1 (DSM 5847T).</title>
        <authorList>
            <person name="Poehlein A."/>
            <person name="Beck M."/>
            <person name="Schiel-Bengelsdorf B."/>
            <person name="Bengelsdorf F.R."/>
            <person name="Daniel R."/>
            <person name="Duerre P."/>
        </authorList>
    </citation>
    <scope>NUCLEOTIDE SEQUENCE [LARGE SCALE GENOMIC DNA]</scope>
    <source>
        <strain evidence="4">DSM 5847</strain>
    </source>
</reference>
<dbReference type="InterPro" id="IPR036388">
    <property type="entry name" value="WH-like_DNA-bd_sf"/>
</dbReference>
<protein>
    <submittedName>
        <fullName evidence="3">Initiator replication protein</fullName>
    </submittedName>
</protein>
<comment type="caution">
    <text evidence="3">The sequence shown here is derived from an EMBL/GenBank/DDBJ whole genome shotgun (WGS) entry which is preliminary data.</text>
</comment>
<evidence type="ECO:0000256" key="1">
    <source>
        <dbReference type="ARBA" id="ARBA00038283"/>
    </source>
</evidence>
<feature type="domain" description="Initiator Rep protein WH1" evidence="2">
    <location>
        <begin position="6"/>
        <end position="169"/>
    </location>
</feature>
<dbReference type="SUPFAM" id="SSF46785">
    <property type="entry name" value="Winged helix' DNA-binding domain"/>
    <property type="match status" value="1"/>
</dbReference>
<accession>A0A0L6ZC63</accession>
<dbReference type="Pfam" id="PF01051">
    <property type="entry name" value="Rep3_N"/>
    <property type="match status" value="1"/>
</dbReference>
<dbReference type="GO" id="GO:0006270">
    <property type="term" value="P:DNA replication initiation"/>
    <property type="evidence" value="ECO:0007669"/>
    <property type="project" value="InterPro"/>
</dbReference>
<gene>
    <name evidence="3" type="ORF">CLHOM_11620</name>
</gene>
<dbReference type="AlphaFoldDB" id="A0A0L6ZC63"/>
<dbReference type="InterPro" id="IPR036390">
    <property type="entry name" value="WH_DNA-bd_sf"/>
</dbReference>
<dbReference type="Gene3D" id="1.10.10.10">
    <property type="entry name" value="Winged helix-like DNA-binding domain superfamily/Winged helix DNA-binding domain"/>
    <property type="match status" value="1"/>
</dbReference>
<comment type="similarity">
    <text evidence="1">Belongs to the initiator RepB protein family.</text>
</comment>
<keyword evidence="4" id="KW-1185">Reference proteome</keyword>
<dbReference type="EMBL" id="LHUR01000013">
    <property type="protein sequence ID" value="KOA20574.1"/>
    <property type="molecule type" value="Genomic_DNA"/>
</dbReference>
<name>A0A0L6ZC63_9CLOT</name>
<dbReference type="RefSeq" id="WP_052220740.1">
    <property type="nucleotide sequence ID" value="NZ_LHUR01000013.1"/>
</dbReference>
<dbReference type="InterPro" id="IPR000525">
    <property type="entry name" value="Initiator_Rep_WH1"/>
</dbReference>
<organism evidence="3 4">
    <name type="scientific">Clostridium homopropionicum DSM 5847</name>
    <dbReference type="NCBI Taxonomy" id="1121318"/>
    <lineage>
        <taxon>Bacteria</taxon>
        <taxon>Bacillati</taxon>
        <taxon>Bacillota</taxon>
        <taxon>Clostridia</taxon>
        <taxon>Eubacteriales</taxon>
        <taxon>Clostridiaceae</taxon>
        <taxon>Clostridium</taxon>
    </lineage>
</organism>
<dbReference type="Proteomes" id="UP000037043">
    <property type="component" value="Unassembled WGS sequence"/>
</dbReference>
<sequence length="254" mass="29413">MRNKVITLSNKLALSIPQLSTQESRLLYRILYNMSYEIKLENDVYGVGTGNLTTAFNSETLYSLNIPLRIFKEYFTSNVTKNQICNYLHKLQSITVQVNYIDDELGEVAYFNSLFKGIYYYSDVDMVQITFNNAIYQNVGDIVKEFTLLELDEINKLKTGIGRKLYILLRVHEGHNYNVLMTKDDFDKYFDFVGVETTNQNKLIQRGINDLEKQLGVTVKMTKIKKGNKVTQVNISCNGLKKLYNAEPLFRNKN</sequence>
<proteinExistence type="inferred from homology"/>
<evidence type="ECO:0000313" key="3">
    <source>
        <dbReference type="EMBL" id="KOA20574.1"/>
    </source>
</evidence>
<evidence type="ECO:0000259" key="2">
    <source>
        <dbReference type="Pfam" id="PF01051"/>
    </source>
</evidence>
<evidence type="ECO:0000313" key="4">
    <source>
        <dbReference type="Proteomes" id="UP000037043"/>
    </source>
</evidence>